<proteinExistence type="predicted"/>
<accession>A0A7S2UTK4</accession>
<sequence>MAAKKKFCQGMIEDLKRRAPHYFFSDWTDGCHSKVLAAIFFMFFTSIAPAITFAVLLEEETKIDGVSQLGAVEVILSTCLTGGLFALFAGQPLCIVGVTGPVTIFSITVFGMAKGLGINFMAFYGWTQIWAAIMHVVLAMTNACDLISWVTRFSCETFGVLIAVIYLYTGIKDLVMYFQDGDHRSALLQLIIGLGCAWTAINLTGARSWVIGKQRWREILADYGATVAIVLFTAVPYLGENPDAEIIKLQVPDTFEATSGRDWLVDLSDIEGWAIVAAIVPGFILTVLFFFDHNVSSLLAQTPEFGLKKGSAYHWDFFIVGISILLTGLLGIPPTNGLIPQAPLHTKSLAEVRQVKENGRTREVVTHVHEQRVSNLMQALFIGIMLADPLLKILGLIPRAALDGLFLYMGLASFPGNQFAERVSFWVTQPDLRHSHAEYLEAVPFPEISRYTLYQFCCFVVIFAVTLTPAAMVFPVLIAVLVPLRKLVYPKIFPHLDLLDGEGSAPDLPVSPRAQVVPQEDEETGNNLRASAGKKTDEEKTADVPDAETRTDAALES</sequence>
<organism evidence="8">
    <name type="scientific">Fibrocapsa japonica</name>
    <dbReference type="NCBI Taxonomy" id="94617"/>
    <lineage>
        <taxon>Eukaryota</taxon>
        <taxon>Sar</taxon>
        <taxon>Stramenopiles</taxon>
        <taxon>Ochrophyta</taxon>
        <taxon>Raphidophyceae</taxon>
        <taxon>Chattonellales</taxon>
        <taxon>Chattonellaceae</taxon>
        <taxon>Fibrocapsa</taxon>
    </lineage>
</organism>
<name>A0A7S2UTK4_9STRA</name>
<feature type="compositionally biased region" description="Basic and acidic residues" evidence="5">
    <location>
        <begin position="534"/>
        <end position="557"/>
    </location>
</feature>
<evidence type="ECO:0000256" key="3">
    <source>
        <dbReference type="ARBA" id="ARBA00022989"/>
    </source>
</evidence>
<evidence type="ECO:0000313" key="8">
    <source>
        <dbReference type="EMBL" id="CAD9858839.1"/>
    </source>
</evidence>
<dbReference type="PRINTS" id="PR01231">
    <property type="entry name" value="HCO3TRNSPORT"/>
</dbReference>
<feature type="transmembrane region" description="Helical" evidence="6">
    <location>
        <begin position="376"/>
        <end position="394"/>
    </location>
</feature>
<feature type="transmembrane region" description="Helical" evidence="6">
    <location>
        <begin position="312"/>
        <end position="332"/>
    </location>
</feature>
<dbReference type="PANTHER" id="PTHR11453">
    <property type="entry name" value="ANION EXCHANGE PROTEIN"/>
    <property type="match status" value="1"/>
</dbReference>
<feature type="transmembrane region" description="Helical" evidence="6">
    <location>
        <begin position="35"/>
        <end position="57"/>
    </location>
</feature>
<feature type="transmembrane region" description="Helical" evidence="6">
    <location>
        <begin position="453"/>
        <end position="482"/>
    </location>
</feature>
<protein>
    <recommendedName>
        <fullName evidence="7">Bicarbonate transporter-like transmembrane domain-containing protein</fullName>
    </recommendedName>
</protein>
<gene>
    <name evidence="8" type="ORF">FJAP1339_LOCUS1358</name>
</gene>
<dbReference type="InterPro" id="IPR003020">
    <property type="entry name" value="HCO3_transpt_euk"/>
</dbReference>
<evidence type="ECO:0000256" key="6">
    <source>
        <dbReference type="SAM" id="Phobius"/>
    </source>
</evidence>
<evidence type="ECO:0000259" key="7">
    <source>
        <dbReference type="Pfam" id="PF00955"/>
    </source>
</evidence>
<dbReference type="PANTHER" id="PTHR11453:SF82">
    <property type="entry name" value="BORON TRANSPORTER 1"/>
    <property type="match status" value="1"/>
</dbReference>
<feature type="transmembrane region" description="Helical" evidence="6">
    <location>
        <begin position="220"/>
        <end position="239"/>
    </location>
</feature>
<feature type="domain" description="Bicarbonate transporter-like transmembrane" evidence="7">
    <location>
        <begin position="6"/>
        <end position="180"/>
    </location>
</feature>
<keyword evidence="4 6" id="KW-0472">Membrane</keyword>
<feature type="transmembrane region" description="Helical" evidence="6">
    <location>
        <begin position="272"/>
        <end position="291"/>
    </location>
</feature>
<dbReference type="EMBL" id="HBHR01003035">
    <property type="protein sequence ID" value="CAD9858839.1"/>
    <property type="molecule type" value="Transcribed_RNA"/>
</dbReference>
<dbReference type="GO" id="GO:0006820">
    <property type="term" value="P:monoatomic anion transport"/>
    <property type="evidence" value="ECO:0007669"/>
    <property type="project" value="InterPro"/>
</dbReference>
<reference evidence="8" key="1">
    <citation type="submission" date="2021-01" db="EMBL/GenBank/DDBJ databases">
        <authorList>
            <person name="Corre E."/>
            <person name="Pelletier E."/>
            <person name="Niang G."/>
            <person name="Scheremetjew M."/>
            <person name="Finn R."/>
            <person name="Kale V."/>
            <person name="Holt S."/>
            <person name="Cochrane G."/>
            <person name="Meng A."/>
            <person name="Brown T."/>
            <person name="Cohen L."/>
        </authorList>
    </citation>
    <scope>NUCLEOTIDE SEQUENCE</scope>
    <source>
        <strain evidence="8">CCMP1661</strain>
    </source>
</reference>
<dbReference type="Pfam" id="PF00955">
    <property type="entry name" value="HCO3_cotransp"/>
    <property type="match status" value="2"/>
</dbReference>
<feature type="domain" description="Bicarbonate transporter-like transmembrane" evidence="7">
    <location>
        <begin position="185"/>
        <end position="498"/>
    </location>
</feature>
<feature type="transmembrane region" description="Helical" evidence="6">
    <location>
        <begin position="120"/>
        <end position="140"/>
    </location>
</feature>
<evidence type="ECO:0000256" key="1">
    <source>
        <dbReference type="ARBA" id="ARBA00004141"/>
    </source>
</evidence>
<dbReference type="InterPro" id="IPR011531">
    <property type="entry name" value="HCO3_transpt-like_TM_dom"/>
</dbReference>
<feature type="transmembrane region" description="Helical" evidence="6">
    <location>
        <begin position="69"/>
        <end position="89"/>
    </location>
</feature>
<comment type="subcellular location">
    <subcellularLocation>
        <location evidence="1">Membrane</location>
        <topology evidence="1">Multi-pass membrane protein</topology>
    </subcellularLocation>
</comment>
<evidence type="ECO:0000256" key="4">
    <source>
        <dbReference type="ARBA" id="ARBA00023136"/>
    </source>
</evidence>
<dbReference type="GO" id="GO:0005452">
    <property type="term" value="F:solute:inorganic anion antiporter activity"/>
    <property type="evidence" value="ECO:0007669"/>
    <property type="project" value="InterPro"/>
</dbReference>
<feature type="region of interest" description="Disordered" evidence="5">
    <location>
        <begin position="507"/>
        <end position="557"/>
    </location>
</feature>
<keyword evidence="2 6" id="KW-0812">Transmembrane</keyword>
<dbReference type="AlphaFoldDB" id="A0A7S2UTK4"/>
<evidence type="ECO:0000256" key="5">
    <source>
        <dbReference type="SAM" id="MobiDB-lite"/>
    </source>
</evidence>
<keyword evidence="3 6" id="KW-1133">Transmembrane helix</keyword>
<evidence type="ECO:0000256" key="2">
    <source>
        <dbReference type="ARBA" id="ARBA00022692"/>
    </source>
</evidence>
<feature type="transmembrane region" description="Helical" evidence="6">
    <location>
        <begin position="95"/>
        <end position="113"/>
    </location>
</feature>
<dbReference type="Gene3D" id="1.10.287.570">
    <property type="entry name" value="Helical hairpin bin"/>
    <property type="match status" value="1"/>
</dbReference>
<dbReference type="GO" id="GO:0050801">
    <property type="term" value="P:monoatomic ion homeostasis"/>
    <property type="evidence" value="ECO:0007669"/>
    <property type="project" value="TreeGrafter"/>
</dbReference>
<dbReference type="GO" id="GO:0005886">
    <property type="term" value="C:plasma membrane"/>
    <property type="evidence" value="ECO:0007669"/>
    <property type="project" value="TreeGrafter"/>
</dbReference>